<dbReference type="OrthoDB" id="4120486at2759"/>
<dbReference type="VEuPathDB" id="FungiDB:PV10_00310"/>
<dbReference type="AlphaFoldDB" id="A0A0D2ABZ3"/>
<evidence type="ECO:0000313" key="2">
    <source>
        <dbReference type="Proteomes" id="UP000054302"/>
    </source>
</evidence>
<proteinExistence type="predicted"/>
<dbReference type="Proteomes" id="UP000054302">
    <property type="component" value="Unassembled WGS sequence"/>
</dbReference>
<dbReference type="EMBL" id="KN847520">
    <property type="protein sequence ID" value="KIV96438.1"/>
    <property type="molecule type" value="Genomic_DNA"/>
</dbReference>
<accession>A0A0D2ABZ3</accession>
<sequence length="189" mass="21308">MAEENRSAPQADFDMLSHAFRIAADEIQKLPNLPSIAGGERLLVEIQQMRNESREQFARLEERNRERFARLEERNRERFAHLEERITTSHQSLLTVLSTSEINSAARVQNTHLSGPSDRLSPFLNPLTGAAIPTFPTTPADIERMAEHDVDGILLQLGLQAAPAGTILPMKKRRLRTHIGLRSQVERSA</sequence>
<protein>
    <submittedName>
        <fullName evidence="1">Uncharacterized protein</fullName>
    </submittedName>
</protein>
<dbReference type="RefSeq" id="XP_016228012.1">
    <property type="nucleotide sequence ID" value="XM_016364363.1"/>
</dbReference>
<dbReference type="GeneID" id="27318155"/>
<organism evidence="1 2">
    <name type="scientific">Exophiala mesophila</name>
    <name type="common">Black yeast-like fungus</name>
    <dbReference type="NCBI Taxonomy" id="212818"/>
    <lineage>
        <taxon>Eukaryota</taxon>
        <taxon>Fungi</taxon>
        <taxon>Dikarya</taxon>
        <taxon>Ascomycota</taxon>
        <taxon>Pezizomycotina</taxon>
        <taxon>Eurotiomycetes</taxon>
        <taxon>Chaetothyriomycetidae</taxon>
        <taxon>Chaetothyriales</taxon>
        <taxon>Herpotrichiellaceae</taxon>
        <taxon>Exophiala</taxon>
    </lineage>
</organism>
<reference evidence="1 2" key="1">
    <citation type="submission" date="2015-01" db="EMBL/GenBank/DDBJ databases">
        <title>The Genome Sequence of Exophiala mesophila CBS40295.</title>
        <authorList>
            <consortium name="The Broad Institute Genomics Platform"/>
            <person name="Cuomo C."/>
            <person name="de Hoog S."/>
            <person name="Gorbushina A."/>
            <person name="Stielow B."/>
            <person name="Teixiera M."/>
            <person name="Abouelleil A."/>
            <person name="Chapman S.B."/>
            <person name="Priest M."/>
            <person name="Young S.K."/>
            <person name="Wortman J."/>
            <person name="Nusbaum C."/>
            <person name="Birren B."/>
        </authorList>
    </citation>
    <scope>NUCLEOTIDE SEQUENCE [LARGE SCALE GENOMIC DNA]</scope>
    <source>
        <strain evidence="1 2">CBS 40295</strain>
    </source>
</reference>
<keyword evidence="2" id="KW-1185">Reference proteome</keyword>
<name>A0A0D2ABZ3_EXOME</name>
<dbReference type="STRING" id="212818.A0A0D2ABZ3"/>
<gene>
    <name evidence="1" type="ORF">PV10_00310</name>
</gene>
<dbReference type="HOGENOM" id="CLU_097230_0_0_1"/>
<evidence type="ECO:0000313" key="1">
    <source>
        <dbReference type="EMBL" id="KIV96438.1"/>
    </source>
</evidence>